<keyword evidence="4 12" id="KW-0378">Hydrolase</keyword>
<feature type="region of interest" description="Disordered" evidence="13">
    <location>
        <begin position="436"/>
        <end position="461"/>
    </location>
</feature>
<dbReference type="InterPro" id="IPR014001">
    <property type="entry name" value="Helicase_ATP-bd"/>
</dbReference>
<evidence type="ECO:0000256" key="9">
    <source>
        <dbReference type="ARBA" id="ARBA00047984"/>
    </source>
</evidence>
<evidence type="ECO:0000256" key="13">
    <source>
        <dbReference type="SAM" id="MobiDB-lite"/>
    </source>
</evidence>
<dbReference type="PROSITE" id="PS51192">
    <property type="entry name" value="HELICASE_ATP_BIND_1"/>
    <property type="match status" value="1"/>
</dbReference>
<dbReference type="PANTHER" id="PTHR47963">
    <property type="entry name" value="DEAD-BOX ATP-DEPENDENT RNA HELICASE 47, MITOCHONDRIAL"/>
    <property type="match status" value="1"/>
</dbReference>
<evidence type="ECO:0000313" key="17">
    <source>
        <dbReference type="EMBL" id="MST61414.1"/>
    </source>
</evidence>
<evidence type="ECO:0000256" key="8">
    <source>
        <dbReference type="ARBA" id="ARBA00038437"/>
    </source>
</evidence>
<dbReference type="Gene3D" id="3.40.50.300">
    <property type="entry name" value="P-loop containing nucleotide triphosphate hydrolases"/>
    <property type="match status" value="2"/>
</dbReference>
<evidence type="ECO:0000313" key="18">
    <source>
        <dbReference type="Proteomes" id="UP000440713"/>
    </source>
</evidence>
<evidence type="ECO:0000256" key="10">
    <source>
        <dbReference type="ARBA" id="ARBA00067932"/>
    </source>
</evidence>
<dbReference type="SUPFAM" id="SSF52540">
    <property type="entry name" value="P-loop containing nucleoside triphosphate hydrolases"/>
    <property type="match status" value="1"/>
</dbReference>
<name>A0A6N7XDB4_9FIRM</name>
<organism evidence="17 18">
    <name type="scientific">Peptostreptococcus porci</name>
    <dbReference type="NCBI Taxonomy" id="2652282"/>
    <lineage>
        <taxon>Bacteria</taxon>
        <taxon>Bacillati</taxon>
        <taxon>Bacillota</taxon>
        <taxon>Clostridia</taxon>
        <taxon>Peptostreptococcales</taxon>
        <taxon>Peptostreptococcaceae</taxon>
        <taxon>Peptostreptococcus</taxon>
    </lineage>
</organism>
<dbReference type="GO" id="GO:0033592">
    <property type="term" value="F:RNA strand annealing activity"/>
    <property type="evidence" value="ECO:0007669"/>
    <property type="project" value="TreeGrafter"/>
</dbReference>
<dbReference type="Gene3D" id="3.30.70.330">
    <property type="match status" value="1"/>
</dbReference>
<dbReference type="PANTHER" id="PTHR47963:SF8">
    <property type="entry name" value="ATP-DEPENDENT RNA HELICASE DEAD"/>
    <property type="match status" value="1"/>
</dbReference>
<evidence type="ECO:0000256" key="7">
    <source>
        <dbReference type="ARBA" id="ARBA00023016"/>
    </source>
</evidence>
<dbReference type="CDD" id="cd12252">
    <property type="entry name" value="RRM_DbpA"/>
    <property type="match status" value="1"/>
</dbReference>
<dbReference type="Pfam" id="PF00270">
    <property type="entry name" value="DEAD"/>
    <property type="match status" value="1"/>
</dbReference>
<dbReference type="FunFam" id="3.40.50.300:FF:000108">
    <property type="entry name" value="ATP-dependent RNA helicase RhlE"/>
    <property type="match status" value="1"/>
</dbReference>
<evidence type="ECO:0000259" key="14">
    <source>
        <dbReference type="PROSITE" id="PS51192"/>
    </source>
</evidence>
<keyword evidence="2" id="KW-0963">Cytoplasm</keyword>
<dbReference type="Pfam" id="PF00271">
    <property type="entry name" value="Helicase_C"/>
    <property type="match status" value="1"/>
</dbReference>
<dbReference type="SMART" id="SM00487">
    <property type="entry name" value="DEXDc"/>
    <property type="match status" value="1"/>
</dbReference>
<keyword evidence="3 12" id="KW-0547">Nucleotide-binding</keyword>
<dbReference type="InterPro" id="IPR027417">
    <property type="entry name" value="P-loop_NTPase"/>
</dbReference>
<dbReference type="InterPro" id="IPR057325">
    <property type="entry name" value="DeaD_dimer"/>
</dbReference>
<dbReference type="GO" id="GO:0016787">
    <property type="term" value="F:hydrolase activity"/>
    <property type="evidence" value="ECO:0007669"/>
    <property type="project" value="UniProtKB-KW"/>
</dbReference>
<keyword evidence="5 12" id="KW-0347">Helicase</keyword>
<dbReference type="CDD" id="cd00268">
    <property type="entry name" value="DEADc"/>
    <property type="match status" value="1"/>
</dbReference>
<dbReference type="EMBL" id="VUNE01000001">
    <property type="protein sequence ID" value="MST61414.1"/>
    <property type="molecule type" value="Genomic_DNA"/>
</dbReference>
<dbReference type="InterPro" id="IPR001650">
    <property type="entry name" value="Helicase_C-like"/>
</dbReference>
<dbReference type="PROSITE" id="PS00039">
    <property type="entry name" value="DEAD_ATP_HELICASE"/>
    <property type="match status" value="1"/>
</dbReference>
<dbReference type="SMART" id="SM00490">
    <property type="entry name" value="HELICc"/>
    <property type="match status" value="1"/>
</dbReference>
<dbReference type="PROSITE" id="PS51194">
    <property type="entry name" value="HELICASE_CTER"/>
    <property type="match status" value="1"/>
</dbReference>
<dbReference type="AlphaFoldDB" id="A0A6N7XDB4"/>
<dbReference type="Pfam" id="PF03880">
    <property type="entry name" value="DbpA"/>
    <property type="match status" value="1"/>
</dbReference>
<comment type="similarity">
    <text evidence="8 12">Belongs to the DEAD box helicase family.</text>
</comment>
<evidence type="ECO:0000256" key="12">
    <source>
        <dbReference type="RuleBase" id="RU000492"/>
    </source>
</evidence>
<dbReference type="InterPro" id="IPR014014">
    <property type="entry name" value="RNA_helicase_DEAD_Q_motif"/>
</dbReference>
<evidence type="ECO:0000256" key="1">
    <source>
        <dbReference type="ARBA" id="ARBA00012552"/>
    </source>
</evidence>
<feature type="short sequence motif" description="Q motif" evidence="11">
    <location>
        <begin position="4"/>
        <end position="32"/>
    </location>
</feature>
<evidence type="ECO:0000259" key="16">
    <source>
        <dbReference type="PROSITE" id="PS51195"/>
    </source>
</evidence>
<evidence type="ECO:0000256" key="11">
    <source>
        <dbReference type="PROSITE-ProRule" id="PRU00552"/>
    </source>
</evidence>
<dbReference type="GO" id="GO:0005840">
    <property type="term" value="C:ribosome"/>
    <property type="evidence" value="ECO:0007669"/>
    <property type="project" value="TreeGrafter"/>
</dbReference>
<dbReference type="GO" id="GO:0005524">
    <property type="term" value="F:ATP binding"/>
    <property type="evidence" value="ECO:0007669"/>
    <property type="project" value="UniProtKB-KW"/>
</dbReference>
<dbReference type="Proteomes" id="UP000440713">
    <property type="component" value="Unassembled WGS sequence"/>
</dbReference>
<evidence type="ECO:0000256" key="6">
    <source>
        <dbReference type="ARBA" id="ARBA00022840"/>
    </source>
</evidence>
<feature type="compositionally biased region" description="Basic and acidic residues" evidence="13">
    <location>
        <begin position="436"/>
        <end position="455"/>
    </location>
</feature>
<feature type="domain" description="Helicase C-terminal" evidence="15">
    <location>
        <begin position="217"/>
        <end position="378"/>
    </location>
</feature>
<dbReference type="CDD" id="cd18787">
    <property type="entry name" value="SF2_C_DEAD"/>
    <property type="match status" value="1"/>
</dbReference>
<keyword evidence="7" id="KW-0346">Stress response</keyword>
<evidence type="ECO:0000256" key="5">
    <source>
        <dbReference type="ARBA" id="ARBA00022806"/>
    </source>
</evidence>
<dbReference type="Pfam" id="PF25399">
    <property type="entry name" value="DeaD_dimer"/>
    <property type="match status" value="1"/>
</dbReference>
<keyword evidence="6 12" id="KW-0067">ATP-binding</keyword>
<dbReference type="InterPro" id="IPR005580">
    <property type="entry name" value="DbpA/CsdA_RNA-bd_dom"/>
</dbReference>
<evidence type="ECO:0000256" key="4">
    <source>
        <dbReference type="ARBA" id="ARBA00022801"/>
    </source>
</evidence>
<dbReference type="InterPro" id="IPR012677">
    <property type="entry name" value="Nucleotide-bd_a/b_plait_sf"/>
</dbReference>
<dbReference type="GO" id="GO:0009409">
    <property type="term" value="P:response to cold"/>
    <property type="evidence" value="ECO:0007669"/>
    <property type="project" value="TreeGrafter"/>
</dbReference>
<sequence>MEITSFNELQINERIKRAIEDLGYEQPSPIQGKAIPVFLEGHDLIGQAQTGTGKTAAFGIPLLNKVDPSDRSLQAIILCPTRELAIQVSEEIRKLAKYSTGIKTLPIYGGQPIDRQIKALKGGVQVVVGTPGRVIDHINRRTLKVQCVNTVVLDEADEMLDMGFREDIETILSNIPEDRQTVLFSATMPKSILDLTAKYQKDPVNIKVVRKELTVSNIKQFYIETRNSNRLEVLTRLIDVYNPKLSVIFTNTKKGADELVSDLQARGYGADSLHGDMKQVQRDIVMDKFRSSTIDILVATDVAARGIDIDDVECVINYELPQDEEYYVHRIGRTGRAGREGIAFSFVFGREMRKLKDIERYTKSKILKHSIPTVDDVEQKKVSQFFADVKETLEEGKFSKQLQWVEEFLNEEDYSIIDLCAAIVKNSIGDEEKQEIKEESSYFDRRGERRGDSNGRSRNFNNSKDMARLFLNVGRNQKIQAKDILGSIAGETGVRGKHIGNIDVYDKYTFVDVDRSKAKTIILKMKNRKIKGNKLNIEFANRSGR</sequence>
<evidence type="ECO:0000256" key="2">
    <source>
        <dbReference type="ARBA" id="ARBA00022490"/>
    </source>
</evidence>
<dbReference type="InterPro" id="IPR044742">
    <property type="entry name" value="DEAD/DEAH_RhlB"/>
</dbReference>
<accession>A0A6N7XDB4</accession>
<dbReference type="PROSITE" id="PS51195">
    <property type="entry name" value="Q_MOTIF"/>
    <property type="match status" value="1"/>
</dbReference>
<evidence type="ECO:0000256" key="3">
    <source>
        <dbReference type="ARBA" id="ARBA00022741"/>
    </source>
</evidence>
<dbReference type="GO" id="GO:0003724">
    <property type="term" value="F:RNA helicase activity"/>
    <property type="evidence" value="ECO:0007669"/>
    <property type="project" value="UniProtKB-EC"/>
</dbReference>
<proteinExistence type="inferred from homology"/>
<dbReference type="EC" id="3.6.4.13" evidence="1"/>
<dbReference type="InterPro" id="IPR050547">
    <property type="entry name" value="DEAD_box_RNA_helicases"/>
</dbReference>
<protein>
    <recommendedName>
        <fullName evidence="10">ATP-dependent RNA helicase CshA</fullName>
        <ecNumber evidence="1">3.6.4.13</ecNumber>
    </recommendedName>
</protein>
<keyword evidence="18" id="KW-1185">Reference proteome</keyword>
<evidence type="ECO:0000259" key="15">
    <source>
        <dbReference type="PROSITE" id="PS51194"/>
    </source>
</evidence>
<feature type="domain" description="Helicase ATP-binding" evidence="14">
    <location>
        <begin position="35"/>
        <end position="206"/>
    </location>
</feature>
<comment type="caution">
    <text evidence="17">The sequence shown here is derived from an EMBL/GenBank/DDBJ whole genome shotgun (WGS) entry which is preliminary data.</text>
</comment>
<dbReference type="RefSeq" id="WP_154536857.1">
    <property type="nucleotide sequence ID" value="NZ_JAQYHJ010000030.1"/>
</dbReference>
<feature type="domain" description="DEAD-box RNA helicase Q" evidence="16">
    <location>
        <begin position="4"/>
        <end position="32"/>
    </location>
</feature>
<dbReference type="GO" id="GO:0005829">
    <property type="term" value="C:cytosol"/>
    <property type="evidence" value="ECO:0007669"/>
    <property type="project" value="TreeGrafter"/>
</dbReference>
<comment type="catalytic activity">
    <reaction evidence="9">
        <text>ATP + H2O = ADP + phosphate + H(+)</text>
        <dbReference type="Rhea" id="RHEA:13065"/>
        <dbReference type="ChEBI" id="CHEBI:15377"/>
        <dbReference type="ChEBI" id="CHEBI:15378"/>
        <dbReference type="ChEBI" id="CHEBI:30616"/>
        <dbReference type="ChEBI" id="CHEBI:43474"/>
        <dbReference type="ChEBI" id="CHEBI:456216"/>
        <dbReference type="EC" id="3.6.4.13"/>
    </reaction>
</comment>
<dbReference type="InterPro" id="IPR000629">
    <property type="entry name" value="RNA-helicase_DEAD-box_CS"/>
</dbReference>
<reference evidence="17 18" key="1">
    <citation type="submission" date="2019-08" db="EMBL/GenBank/DDBJ databases">
        <title>In-depth cultivation of the pig gut microbiome towards novel bacterial diversity and tailored functional studies.</title>
        <authorList>
            <person name="Wylensek D."/>
            <person name="Hitch T.C.A."/>
            <person name="Clavel T."/>
        </authorList>
    </citation>
    <scope>NUCLEOTIDE SEQUENCE [LARGE SCALE GENOMIC DNA]</scope>
    <source>
        <strain evidence="17 18">WCA-SAB-591-4A-A</strain>
    </source>
</reference>
<dbReference type="InterPro" id="IPR011545">
    <property type="entry name" value="DEAD/DEAH_box_helicase_dom"/>
</dbReference>
<gene>
    <name evidence="17" type="ORF">FYJ71_00260</name>
</gene>